<proteinExistence type="predicted"/>
<organism evidence="2">
    <name type="scientific">marine metagenome</name>
    <dbReference type="NCBI Taxonomy" id="408172"/>
    <lineage>
        <taxon>unclassified sequences</taxon>
        <taxon>metagenomes</taxon>
        <taxon>ecological metagenomes</taxon>
    </lineage>
</organism>
<feature type="non-terminal residue" evidence="2">
    <location>
        <position position="211"/>
    </location>
</feature>
<dbReference type="Pfam" id="PF13640">
    <property type="entry name" value="2OG-FeII_Oxy_3"/>
    <property type="match status" value="1"/>
</dbReference>
<dbReference type="Gene3D" id="2.60.120.620">
    <property type="entry name" value="q2cbj1_9rhob like domain"/>
    <property type="match status" value="1"/>
</dbReference>
<dbReference type="EMBL" id="UINC01122036">
    <property type="protein sequence ID" value="SVC97602.1"/>
    <property type="molecule type" value="Genomic_DNA"/>
</dbReference>
<dbReference type="AlphaFoldDB" id="A0A382RK23"/>
<name>A0A382RK23_9ZZZZ</name>
<protein>
    <recommendedName>
        <fullName evidence="1">Prolyl 4-hydroxylase alpha subunit Fe(2+) 2OG dioxygenase domain-containing protein</fullName>
    </recommendedName>
</protein>
<evidence type="ECO:0000259" key="1">
    <source>
        <dbReference type="Pfam" id="PF13640"/>
    </source>
</evidence>
<evidence type="ECO:0000313" key="2">
    <source>
        <dbReference type="EMBL" id="SVC97602.1"/>
    </source>
</evidence>
<reference evidence="2" key="1">
    <citation type="submission" date="2018-05" db="EMBL/GenBank/DDBJ databases">
        <authorList>
            <person name="Lanie J.A."/>
            <person name="Ng W.-L."/>
            <person name="Kazmierczak K.M."/>
            <person name="Andrzejewski T.M."/>
            <person name="Davidsen T.M."/>
            <person name="Wayne K.J."/>
            <person name="Tettelin H."/>
            <person name="Glass J.I."/>
            <person name="Rusch D."/>
            <person name="Podicherti R."/>
            <person name="Tsui H.-C.T."/>
            <person name="Winkler M.E."/>
        </authorList>
    </citation>
    <scope>NUCLEOTIDE SEQUENCE</scope>
</reference>
<dbReference type="InterPro" id="IPR044862">
    <property type="entry name" value="Pro_4_hyd_alph_FE2OG_OXY"/>
</dbReference>
<gene>
    <name evidence="2" type="ORF">METZ01_LOCUS350456</name>
</gene>
<sequence length="211" mass="24869">MDNKEISKIIAEKLKENREKLSQDFFKKSLLTNTRFFVLDEVLPDEIVLDLFQNFPNKDQYFYEDTFRARKYTFAKLNELKNPLPEQVSDSFQSQQVIDELEGITQIRGLESDPSMYAGGLSRMDKSHFLNPHIDNSHDADRKRYRRLNLLFYITPNIEEKDGGNLELWDHRVKKPLKIPSKFNRLVVMETTKTSWHSVDQVESEVSRCCS</sequence>
<feature type="domain" description="Prolyl 4-hydroxylase alpha subunit Fe(2+) 2OG dioxygenase" evidence="1">
    <location>
        <begin position="121"/>
        <end position="208"/>
    </location>
</feature>
<accession>A0A382RK23</accession>